<dbReference type="PANTHER" id="PTHR10801:SF10">
    <property type="entry name" value="FAD BINDING DOMAIN PROTEIN (AFU_ORTHOLOGUE AFUA_6G14300)"/>
    <property type="match status" value="1"/>
</dbReference>
<name>A0A1W5D3Y1_9LECA</name>
<feature type="region of interest" description="Disordered" evidence="6">
    <location>
        <begin position="623"/>
        <end position="644"/>
    </location>
</feature>
<dbReference type="InterPro" id="IPR044861">
    <property type="entry name" value="IPNS-like_FE2OG_OXY"/>
</dbReference>
<evidence type="ECO:0000256" key="2">
    <source>
        <dbReference type="ARBA" id="ARBA00012405"/>
    </source>
</evidence>
<comment type="subcellular location">
    <subcellularLocation>
        <location evidence="1">Membrane</location>
        <topology evidence="1">Single-pass membrane protein</topology>
    </subcellularLocation>
</comment>
<evidence type="ECO:0000313" key="10">
    <source>
        <dbReference type="Proteomes" id="UP000192927"/>
    </source>
</evidence>
<dbReference type="GO" id="GO:0050614">
    <property type="term" value="F:Delta24-sterol reductase activity"/>
    <property type="evidence" value="ECO:0007669"/>
    <property type="project" value="UniProtKB-EC"/>
</dbReference>
<dbReference type="SUPFAM" id="SSF56176">
    <property type="entry name" value="FAD-binding/transporter-associated domain-like"/>
    <property type="match status" value="1"/>
</dbReference>
<evidence type="ECO:0000256" key="6">
    <source>
        <dbReference type="SAM" id="MobiDB-lite"/>
    </source>
</evidence>
<dbReference type="InterPro" id="IPR027443">
    <property type="entry name" value="IPNS-like_sf"/>
</dbReference>
<dbReference type="AlphaFoldDB" id="A0A1W5D3Y1"/>
<dbReference type="GO" id="GO:0005737">
    <property type="term" value="C:cytoplasm"/>
    <property type="evidence" value="ECO:0007669"/>
    <property type="project" value="TreeGrafter"/>
</dbReference>
<dbReference type="Pfam" id="PF14226">
    <property type="entry name" value="DIOX_N"/>
    <property type="match status" value="1"/>
</dbReference>
<evidence type="ECO:0000256" key="5">
    <source>
        <dbReference type="ARBA" id="ARBA00023136"/>
    </source>
</evidence>
<evidence type="ECO:0000259" key="7">
    <source>
        <dbReference type="PROSITE" id="PS51387"/>
    </source>
</evidence>
<dbReference type="InterPro" id="IPR036318">
    <property type="entry name" value="FAD-bd_PCMH-like_sf"/>
</dbReference>
<dbReference type="Proteomes" id="UP000192927">
    <property type="component" value="Unassembled WGS sequence"/>
</dbReference>
<dbReference type="GO" id="GO:0008202">
    <property type="term" value="P:steroid metabolic process"/>
    <property type="evidence" value="ECO:0007669"/>
    <property type="project" value="TreeGrafter"/>
</dbReference>
<accession>A0A1W5D3Y1</accession>
<dbReference type="EC" id="1.3.1.72" evidence="2"/>
<keyword evidence="3" id="KW-0812">Transmembrane</keyword>
<dbReference type="PANTHER" id="PTHR10801">
    <property type="entry name" value="24-DEHYDROCHOLESTEROL REDUCTASE"/>
    <property type="match status" value="1"/>
</dbReference>
<reference evidence="10" key="1">
    <citation type="submission" date="2017-03" db="EMBL/GenBank/DDBJ databases">
        <authorList>
            <person name="Sharma R."/>
            <person name="Thines M."/>
        </authorList>
    </citation>
    <scope>NUCLEOTIDE SEQUENCE [LARGE SCALE GENOMIC DNA]</scope>
</reference>
<keyword evidence="4" id="KW-1133">Transmembrane helix</keyword>
<dbReference type="InterPro" id="IPR016166">
    <property type="entry name" value="FAD-bd_PCMH"/>
</dbReference>
<evidence type="ECO:0000259" key="8">
    <source>
        <dbReference type="PROSITE" id="PS51471"/>
    </source>
</evidence>
<dbReference type="FunFam" id="3.30.465.10:FF:000031">
    <property type="entry name" value="FAD binding domain protein"/>
    <property type="match status" value="1"/>
</dbReference>
<dbReference type="InterPro" id="IPR006094">
    <property type="entry name" value="Oxid_FAD_bind_N"/>
</dbReference>
<dbReference type="InterPro" id="IPR026992">
    <property type="entry name" value="DIOX_N"/>
</dbReference>
<dbReference type="PROSITE" id="PS51387">
    <property type="entry name" value="FAD_PCMH"/>
    <property type="match status" value="1"/>
</dbReference>
<dbReference type="InterPro" id="IPR005123">
    <property type="entry name" value="Oxoglu/Fe-dep_dioxygenase_dom"/>
</dbReference>
<proteinExistence type="predicted"/>
<protein>
    <recommendedName>
        <fullName evidence="2">Delta(24)-sterol reductase</fullName>
        <ecNumber evidence="2">1.3.1.72</ecNumber>
    </recommendedName>
</protein>
<dbReference type="Gene3D" id="3.30.465.10">
    <property type="match status" value="1"/>
</dbReference>
<keyword evidence="5" id="KW-0472">Membrane</keyword>
<dbReference type="EMBL" id="FWEW01001943">
    <property type="protein sequence ID" value="SLM37833.1"/>
    <property type="molecule type" value="Genomic_DNA"/>
</dbReference>
<evidence type="ECO:0000256" key="3">
    <source>
        <dbReference type="ARBA" id="ARBA00022692"/>
    </source>
</evidence>
<dbReference type="Pfam" id="PF01565">
    <property type="entry name" value="FAD_binding_4"/>
    <property type="match status" value="1"/>
</dbReference>
<dbReference type="SUPFAM" id="SSF51197">
    <property type="entry name" value="Clavaminate synthase-like"/>
    <property type="match status" value="1"/>
</dbReference>
<evidence type="ECO:0000313" key="9">
    <source>
        <dbReference type="EMBL" id="SLM37833.1"/>
    </source>
</evidence>
<organism evidence="9 10">
    <name type="scientific">Lasallia pustulata</name>
    <dbReference type="NCBI Taxonomy" id="136370"/>
    <lineage>
        <taxon>Eukaryota</taxon>
        <taxon>Fungi</taxon>
        <taxon>Dikarya</taxon>
        <taxon>Ascomycota</taxon>
        <taxon>Pezizomycotina</taxon>
        <taxon>Lecanoromycetes</taxon>
        <taxon>OSLEUM clade</taxon>
        <taxon>Umbilicariomycetidae</taxon>
        <taxon>Umbilicariales</taxon>
        <taxon>Umbilicariaceae</taxon>
        <taxon>Lasallia</taxon>
    </lineage>
</organism>
<evidence type="ECO:0000256" key="1">
    <source>
        <dbReference type="ARBA" id="ARBA00004167"/>
    </source>
</evidence>
<dbReference type="InterPro" id="IPR040165">
    <property type="entry name" value="Diminuto-like"/>
</dbReference>
<keyword evidence="10" id="KW-1185">Reference proteome</keyword>
<evidence type="ECO:0000256" key="4">
    <source>
        <dbReference type="ARBA" id="ARBA00022989"/>
    </source>
</evidence>
<feature type="domain" description="Fe2OG dioxygenase" evidence="8">
    <location>
        <begin position="216"/>
        <end position="323"/>
    </location>
</feature>
<dbReference type="Pfam" id="PF03171">
    <property type="entry name" value="2OG-FeII_Oxy"/>
    <property type="match status" value="1"/>
</dbReference>
<dbReference type="InterPro" id="IPR016169">
    <property type="entry name" value="FAD-bd_PCMH_sub2"/>
</dbReference>
<dbReference type="GO" id="GO:0000246">
    <property type="term" value="F:Delta24(24-1) sterol reductase activity"/>
    <property type="evidence" value="ECO:0007669"/>
    <property type="project" value="TreeGrafter"/>
</dbReference>
<sequence>MNGIPPPKEPSTPSTSFSHLPILDLSHAFNPDLRPALLSQLHSALFHIGFLYLVNHGVPTSTINALTSKLPALFALPPEAKASLSKINNPHFLGYSGFAEETTLGHKDLREQFDFATELPVVWREDGKTEGKGRKGSVNGQGERDFSNLYWRLRGPNQWPPEDLIPGFQKAYIDYNNALSTLSYSFVHLVEEAFNIPIGTFDTFFQSLSPDSSPATFLEPQHRTKLIKYPPTSSLSSQGVGAHKDSSGWLTFLYQVGKEEGLEVVNSDGEWIPAPPLENSFVVNFGHAFEAATEGAVRATVHRVKAPTSTSQPRYSIPFFQGLPLDLTLSQVRSYMPESVRSLRRGRGEKGRGGVASFLDARWDGLGESQLRKWIRSHEDVGRKCHLLSGIKMEVHNGAVAMIAATVRQYYDRREPFRIFHRSTNSTRSSAYPQERIPNTGPLSHILEVNTKTRTALVEPTVPMDRLLETTMKYGLVPAVVREFPGITVGGGYAGTSGESSSFKHGFFDRTIKSVEMVLANGEVVTASPTERADLFHGAAGALGTLGITTFVELQLMEVKIFVETTYHPVTSVAEAIQKRQEATASHIYDYVDGILFSNKEDNGSEQASKGFRESVHRAFRGMITNRRRRPSKSSQTSRRLKCESEIQEEDGADFDMGMWKELNDELLEEASDVQLPGHDGMDGLDHEMGEVEVLDGVSVTEEGVDLGAADIIMSV</sequence>
<dbReference type="GO" id="GO:0071949">
    <property type="term" value="F:FAD binding"/>
    <property type="evidence" value="ECO:0007669"/>
    <property type="project" value="InterPro"/>
</dbReference>
<dbReference type="GO" id="GO:0044283">
    <property type="term" value="P:small molecule biosynthetic process"/>
    <property type="evidence" value="ECO:0007669"/>
    <property type="project" value="UniProtKB-ARBA"/>
</dbReference>
<dbReference type="Gene3D" id="2.60.120.330">
    <property type="entry name" value="B-lactam Antibiotic, Isopenicillin N Synthase, Chain"/>
    <property type="match status" value="1"/>
</dbReference>
<feature type="domain" description="FAD-binding PCMH-type" evidence="7">
    <location>
        <begin position="387"/>
        <end position="559"/>
    </location>
</feature>
<dbReference type="GO" id="GO:0016020">
    <property type="term" value="C:membrane"/>
    <property type="evidence" value="ECO:0007669"/>
    <property type="project" value="UniProtKB-SubCell"/>
</dbReference>
<dbReference type="PROSITE" id="PS51471">
    <property type="entry name" value="FE2OG_OXY"/>
    <property type="match status" value="1"/>
</dbReference>